<dbReference type="Pfam" id="PF00392">
    <property type="entry name" value="GntR"/>
    <property type="match status" value="1"/>
</dbReference>
<dbReference type="AlphaFoldDB" id="A0A3M0BSQ7"/>
<evidence type="ECO:0000256" key="3">
    <source>
        <dbReference type="ARBA" id="ARBA00023163"/>
    </source>
</evidence>
<organism evidence="5 6">
    <name type="scientific">Eilatimonas milleporae</name>
    <dbReference type="NCBI Taxonomy" id="911205"/>
    <lineage>
        <taxon>Bacteria</taxon>
        <taxon>Pseudomonadati</taxon>
        <taxon>Pseudomonadota</taxon>
        <taxon>Alphaproteobacteria</taxon>
        <taxon>Kordiimonadales</taxon>
        <taxon>Kordiimonadaceae</taxon>
        <taxon>Eilatimonas</taxon>
    </lineage>
</organism>
<keyword evidence="6" id="KW-1185">Reference proteome</keyword>
<dbReference type="SUPFAM" id="SSF46785">
    <property type="entry name" value="Winged helix' DNA-binding domain"/>
    <property type="match status" value="1"/>
</dbReference>
<evidence type="ECO:0000313" key="5">
    <source>
        <dbReference type="EMBL" id="RMB00581.1"/>
    </source>
</evidence>
<dbReference type="PANTHER" id="PTHR43537:SF24">
    <property type="entry name" value="GLUCONATE OPERON TRANSCRIPTIONAL REPRESSOR"/>
    <property type="match status" value="1"/>
</dbReference>
<keyword evidence="2" id="KW-0238">DNA-binding</keyword>
<evidence type="ECO:0000259" key="4">
    <source>
        <dbReference type="SMART" id="SM00345"/>
    </source>
</evidence>
<accession>A0A3M0BSQ7</accession>
<protein>
    <submittedName>
        <fullName evidence="5">GntR family transcriptional regulator</fullName>
    </submittedName>
</protein>
<dbReference type="InterPro" id="IPR036388">
    <property type="entry name" value="WH-like_DNA-bd_sf"/>
</dbReference>
<evidence type="ECO:0000256" key="1">
    <source>
        <dbReference type="ARBA" id="ARBA00023015"/>
    </source>
</evidence>
<dbReference type="GO" id="GO:0003700">
    <property type="term" value="F:DNA-binding transcription factor activity"/>
    <property type="evidence" value="ECO:0007669"/>
    <property type="project" value="InterPro"/>
</dbReference>
<comment type="caution">
    <text evidence="5">The sequence shown here is derived from an EMBL/GenBank/DDBJ whole genome shotgun (WGS) entry which is preliminary data.</text>
</comment>
<evidence type="ECO:0000313" key="6">
    <source>
        <dbReference type="Proteomes" id="UP000271227"/>
    </source>
</evidence>
<dbReference type="GO" id="GO:0003677">
    <property type="term" value="F:DNA binding"/>
    <property type="evidence" value="ECO:0007669"/>
    <property type="project" value="UniProtKB-KW"/>
</dbReference>
<feature type="domain" description="HTH gntR-type" evidence="4">
    <location>
        <begin position="17"/>
        <end position="75"/>
    </location>
</feature>
<evidence type="ECO:0000256" key="2">
    <source>
        <dbReference type="ARBA" id="ARBA00023125"/>
    </source>
</evidence>
<dbReference type="Gene3D" id="1.10.10.10">
    <property type="entry name" value="Winged helix-like DNA-binding domain superfamily/Winged helix DNA-binding domain"/>
    <property type="match status" value="1"/>
</dbReference>
<dbReference type="InParanoid" id="A0A3M0BSQ7"/>
<dbReference type="InterPro" id="IPR000524">
    <property type="entry name" value="Tscrpt_reg_HTH_GntR"/>
</dbReference>
<proteinExistence type="predicted"/>
<name>A0A3M0BSQ7_9PROT</name>
<dbReference type="EMBL" id="REFR01000017">
    <property type="protein sequence ID" value="RMB00581.1"/>
    <property type="molecule type" value="Genomic_DNA"/>
</dbReference>
<keyword evidence="3" id="KW-0804">Transcription</keyword>
<reference evidence="5 6" key="1">
    <citation type="submission" date="2018-10" db="EMBL/GenBank/DDBJ databases">
        <title>Genomic Encyclopedia of Archaeal and Bacterial Type Strains, Phase II (KMG-II): from individual species to whole genera.</title>
        <authorList>
            <person name="Goeker M."/>
        </authorList>
    </citation>
    <scope>NUCLEOTIDE SEQUENCE [LARGE SCALE GENOMIC DNA]</scope>
    <source>
        <strain evidence="5 6">DSM 25217</strain>
    </source>
</reference>
<dbReference type="PANTHER" id="PTHR43537">
    <property type="entry name" value="TRANSCRIPTIONAL REGULATOR, GNTR FAMILY"/>
    <property type="match status" value="1"/>
</dbReference>
<dbReference type="Proteomes" id="UP000271227">
    <property type="component" value="Unassembled WGS sequence"/>
</dbReference>
<keyword evidence="1" id="KW-0805">Transcription regulation</keyword>
<gene>
    <name evidence="5" type="ORF">BXY39_3769</name>
</gene>
<dbReference type="SMART" id="SM00345">
    <property type="entry name" value="HTH_GNTR"/>
    <property type="match status" value="1"/>
</dbReference>
<sequence>MDLVDDDMTKSFAAGRAYSQIKNRLFAFRVRPTVPLHAAEIADMIGVSITPVREALIRLSSEALIETGPRRGFTPKILSHSELEELYTINEGLLKLAAESLAFSARQKTCLTGLIAHLERCRPPVPEAIVSYTEMLFHGIAAGFNAGPFNATIGNISDQLHCIRKVEATALPDITGELLTLARTIHDGTHDDLRACLSSYHTRRIDHIPALLKELYNRLHTG</sequence>
<dbReference type="InterPro" id="IPR036390">
    <property type="entry name" value="WH_DNA-bd_sf"/>
</dbReference>